<gene>
    <name evidence="9" type="ORF">EPH95_17115</name>
</gene>
<evidence type="ECO:0000313" key="10">
    <source>
        <dbReference type="Proteomes" id="UP000319756"/>
    </source>
</evidence>
<feature type="transmembrane region" description="Helical" evidence="8">
    <location>
        <begin position="207"/>
        <end position="225"/>
    </location>
</feature>
<keyword evidence="10" id="KW-1185">Reference proteome</keyword>
<dbReference type="AlphaFoldDB" id="A0A514LLE8"/>
<keyword evidence="4 8" id="KW-1003">Cell membrane</keyword>
<keyword evidence="7 8" id="KW-0472">Membrane</keyword>
<evidence type="ECO:0000256" key="6">
    <source>
        <dbReference type="ARBA" id="ARBA00022989"/>
    </source>
</evidence>
<feature type="transmembrane region" description="Helical" evidence="8">
    <location>
        <begin position="22"/>
        <end position="47"/>
    </location>
</feature>
<dbReference type="PANTHER" id="PTHR30269">
    <property type="entry name" value="TRANSMEMBRANE PROTEIN YFCA"/>
    <property type="match status" value="1"/>
</dbReference>
<accession>A0A514LLE8</accession>
<evidence type="ECO:0000256" key="8">
    <source>
        <dbReference type="RuleBase" id="RU363041"/>
    </source>
</evidence>
<comment type="subcellular location">
    <subcellularLocation>
        <location evidence="1 8">Cell membrane</location>
        <topology evidence="1 8">Multi-pass membrane protein</topology>
    </subcellularLocation>
</comment>
<dbReference type="InterPro" id="IPR052017">
    <property type="entry name" value="TSUP"/>
</dbReference>
<dbReference type="PANTHER" id="PTHR30269:SF37">
    <property type="entry name" value="MEMBRANE TRANSPORTER PROTEIN"/>
    <property type="match status" value="1"/>
</dbReference>
<dbReference type="InterPro" id="IPR002781">
    <property type="entry name" value="TM_pro_TauE-like"/>
</dbReference>
<keyword evidence="3" id="KW-0813">Transport</keyword>
<evidence type="ECO:0000256" key="2">
    <source>
        <dbReference type="ARBA" id="ARBA00009142"/>
    </source>
</evidence>
<feature type="transmembrane region" description="Helical" evidence="8">
    <location>
        <begin position="59"/>
        <end position="79"/>
    </location>
</feature>
<keyword evidence="5 8" id="KW-0812">Transmembrane</keyword>
<evidence type="ECO:0000256" key="3">
    <source>
        <dbReference type="ARBA" id="ARBA00022448"/>
    </source>
</evidence>
<evidence type="ECO:0000256" key="5">
    <source>
        <dbReference type="ARBA" id="ARBA00022692"/>
    </source>
</evidence>
<dbReference type="EMBL" id="CP035485">
    <property type="protein sequence ID" value="QDI92690.1"/>
    <property type="molecule type" value="Genomic_DNA"/>
</dbReference>
<name>A0A514LLE8_9BACI</name>
<comment type="similarity">
    <text evidence="2 8">Belongs to the 4-toluene sulfonate uptake permease (TSUP) (TC 2.A.102) family.</text>
</comment>
<evidence type="ECO:0000256" key="1">
    <source>
        <dbReference type="ARBA" id="ARBA00004651"/>
    </source>
</evidence>
<proteinExistence type="inferred from homology"/>
<dbReference type="Proteomes" id="UP000319756">
    <property type="component" value="Chromosome"/>
</dbReference>
<evidence type="ECO:0000313" key="9">
    <source>
        <dbReference type="EMBL" id="QDI92690.1"/>
    </source>
</evidence>
<sequence length="235" mass="26209">MLIASILQTSTGFGFSILATPFLLLIFAPIEAIQINLILSIMISLALLKQIKKDMDIKILKRFVIGSLLGLPIGIMTIMVLDIHALKLGIGLMILLLTTMLILKFRFGQTQGRDLFVGGLSGSLASSIGMPGPPIMLYFSGTDIKKEKLRGITLAFYLFIYTMSLFTQIIVVGTNQVIWFSSVIAVPLVLLGLYLGQLLFRWIHPRLFQVVIYTLLLFTAIYLLIDAMPRYLHFP</sequence>
<feature type="transmembrane region" description="Helical" evidence="8">
    <location>
        <begin position="85"/>
        <end position="103"/>
    </location>
</feature>
<dbReference type="KEGG" id="sale:EPH95_17115"/>
<dbReference type="GO" id="GO:0005886">
    <property type="term" value="C:plasma membrane"/>
    <property type="evidence" value="ECO:0007669"/>
    <property type="project" value="UniProtKB-SubCell"/>
</dbReference>
<reference evidence="10" key="1">
    <citation type="submission" date="2019-01" db="EMBL/GenBank/DDBJ databases">
        <title>Genomic analysis of Salicibibacter sp. NKC3-5.</title>
        <authorList>
            <person name="Oh Y.J."/>
        </authorList>
    </citation>
    <scope>NUCLEOTIDE SEQUENCE [LARGE SCALE GENOMIC DNA]</scope>
    <source>
        <strain evidence="10">NKC3-5</strain>
    </source>
</reference>
<evidence type="ECO:0000256" key="7">
    <source>
        <dbReference type="ARBA" id="ARBA00023136"/>
    </source>
</evidence>
<organism evidence="9 10">
    <name type="scientific">Salicibibacter halophilus</name>
    <dbReference type="NCBI Taxonomy" id="2502791"/>
    <lineage>
        <taxon>Bacteria</taxon>
        <taxon>Bacillati</taxon>
        <taxon>Bacillota</taxon>
        <taxon>Bacilli</taxon>
        <taxon>Bacillales</taxon>
        <taxon>Bacillaceae</taxon>
        <taxon>Salicibibacter</taxon>
    </lineage>
</organism>
<evidence type="ECO:0000256" key="4">
    <source>
        <dbReference type="ARBA" id="ARBA00022475"/>
    </source>
</evidence>
<feature type="transmembrane region" description="Helical" evidence="8">
    <location>
        <begin position="154"/>
        <end position="171"/>
    </location>
</feature>
<feature type="transmembrane region" description="Helical" evidence="8">
    <location>
        <begin position="177"/>
        <end position="195"/>
    </location>
</feature>
<dbReference type="Pfam" id="PF01925">
    <property type="entry name" value="TauE"/>
    <property type="match status" value="1"/>
</dbReference>
<keyword evidence="6 8" id="KW-1133">Transmembrane helix</keyword>
<dbReference type="OrthoDB" id="7843147at2"/>
<protein>
    <recommendedName>
        <fullName evidence="8">Probable membrane transporter protein</fullName>
    </recommendedName>
</protein>